<evidence type="ECO:0000256" key="5">
    <source>
        <dbReference type="ARBA" id="ARBA00023315"/>
    </source>
</evidence>
<evidence type="ECO:0000256" key="7">
    <source>
        <dbReference type="ARBA" id="ARBA00048370"/>
    </source>
</evidence>
<dbReference type="NCBIfam" id="TIGR01349">
    <property type="entry name" value="PDHac_trf_mito"/>
    <property type="match status" value="1"/>
</dbReference>
<evidence type="ECO:0000313" key="11">
    <source>
        <dbReference type="EMBL" id="KJV92298.1"/>
    </source>
</evidence>
<dbReference type="GO" id="GO:0045254">
    <property type="term" value="C:pyruvate dehydrogenase complex"/>
    <property type="evidence" value="ECO:0007669"/>
    <property type="project" value="UniProtKB-UniRule"/>
</dbReference>
<comment type="similarity">
    <text evidence="1 8">Belongs to the 2-oxoacid dehydrogenase family.</text>
</comment>
<dbReference type="SUPFAM" id="SSF52777">
    <property type="entry name" value="CoA-dependent acyltransferases"/>
    <property type="match status" value="1"/>
</dbReference>
<evidence type="ECO:0000259" key="10">
    <source>
        <dbReference type="PROSITE" id="PS51826"/>
    </source>
</evidence>
<proteinExistence type="inferred from homology"/>
<accession>A0A0F3QIC2</accession>
<evidence type="ECO:0000256" key="6">
    <source>
        <dbReference type="ARBA" id="ARBA00025211"/>
    </source>
</evidence>
<keyword evidence="11" id="KW-0670">Pyruvate</keyword>
<evidence type="ECO:0000256" key="2">
    <source>
        <dbReference type="ARBA" id="ARBA00011484"/>
    </source>
</evidence>
<dbReference type="Pfam" id="PF00198">
    <property type="entry name" value="2-oxoacid_dh"/>
    <property type="match status" value="1"/>
</dbReference>
<dbReference type="InterPro" id="IPR045257">
    <property type="entry name" value="E2/Pdx1"/>
</dbReference>
<evidence type="ECO:0000313" key="12">
    <source>
        <dbReference type="Proteomes" id="UP000033689"/>
    </source>
</evidence>
<keyword evidence="4 8" id="KW-0450">Lipoyl</keyword>
<comment type="function">
    <text evidence="6">The pyruvate dehydrogenase complex catalyzes the overall conversion of pyruvate to acetyl-CoA and CO(2). It contains multiple copies of three enzymatic components: pyruvate dehydrogenase (E1), dihydrolipoamide acetyltransferase (E2) and lipoamide dehydrogenase (E3).</text>
</comment>
<dbReference type="Gene3D" id="2.40.50.100">
    <property type="match status" value="1"/>
</dbReference>
<dbReference type="InterPro" id="IPR004167">
    <property type="entry name" value="PSBD"/>
</dbReference>
<feature type="domain" description="Peripheral subunit-binding (PSBD)" evidence="10">
    <location>
        <begin position="133"/>
        <end position="170"/>
    </location>
</feature>
<dbReference type="EC" id="2.3.1.12" evidence="8"/>
<keyword evidence="3 8" id="KW-0808">Transferase</keyword>
<keyword evidence="5 8" id="KW-0012">Acyltransferase</keyword>
<dbReference type="Pfam" id="PF02817">
    <property type="entry name" value="E3_binding"/>
    <property type="match status" value="1"/>
</dbReference>
<dbReference type="InterPro" id="IPR023213">
    <property type="entry name" value="CAT-like_dom_sf"/>
</dbReference>
<dbReference type="Gene3D" id="4.10.320.10">
    <property type="entry name" value="E3-binding domain"/>
    <property type="match status" value="1"/>
</dbReference>
<evidence type="ECO:0000259" key="9">
    <source>
        <dbReference type="PROSITE" id="PS50968"/>
    </source>
</evidence>
<gene>
    <name evidence="11" type="ORF">RBEMOGI_0926</name>
</gene>
<dbReference type="GO" id="GO:0004742">
    <property type="term" value="F:dihydrolipoyllysine-residue acetyltransferase activity"/>
    <property type="evidence" value="ECO:0007669"/>
    <property type="project" value="UniProtKB-UniRule"/>
</dbReference>
<comment type="subunit">
    <text evidence="2">Forms a 24-polypeptide structural core with octahedral symmetry.</text>
</comment>
<evidence type="ECO:0000256" key="1">
    <source>
        <dbReference type="ARBA" id="ARBA00007317"/>
    </source>
</evidence>
<dbReference type="InterPro" id="IPR011053">
    <property type="entry name" value="Single_hybrid_motif"/>
</dbReference>
<dbReference type="Proteomes" id="UP000033689">
    <property type="component" value="Unassembled WGS sequence"/>
</dbReference>
<evidence type="ECO:0000256" key="8">
    <source>
        <dbReference type="RuleBase" id="RU361137"/>
    </source>
</evidence>
<comment type="cofactor">
    <cofactor evidence="8">
        <name>(R)-lipoate</name>
        <dbReference type="ChEBI" id="CHEBI:83088"/>
    </cofactor>
    <text evidence="8">Binds 1 lipoyl cofactor covalently.</text>
</comment>
<dbReference type="PROSITE" id="PS00189">
    <property type="entry name" value="LIPOYL"/>
    <property type="match status" value="1"/>
</dbReference>
<reference evidence="11 12" key="1">
    <citation type="submission" date="2015-02" db="EMBL/GenBank/DDBJ databases">
        <title>Genome Sequencing of Rickettsiales.</title>
        <authorList>
            <person name="Daugherty S.C."/>
            <person name="Su Q."/>
            <person name="Abolude K."/>
            <person name="Beier-Sexton M."/>
            <person name="Carlyon J.A."/>
            <person name="Carter R."/>
            <person name="Day N.P."/>
            <person name="Dumler S.J."/>
            <person name="Dyachenko V."/>
            <person name="Godinez A."/>
            <person name="Kurtti T.J."/>
            <person name="Lichay M."/>
            <person name="Mullins K.E."/>
            <person name="Ott S."/>
            <person name="Pappas-Brown V."/>
            <person name="Paris D.H."/>
            <person name="Patel P."/>
            <person name="Richards A.L."/>
            <person name="Sadzewicz L."/>
            <person name="Sears K."/>
            <person name="Seidman D."/>
            <person name="Sengamalay N."/>
            <person name="Stenos J."/>
            <person name="Tallon L.J."/>
            <person name="Vincent G."/>
            <person name="Fraser C.M."/>
            <person name="Munderloh U."/>
            <person name="Dunning-Hotopp J.C."/>
        </authorList>
    </citation>
    <scope>NUCLEOTIDE SEQUENCE [LARGE SCALE GENOMIC DNA]</scope>
    <source>
        <strain evidence="11 12">RML Mogi</strain>
    </source>
</reference>
<dbReference type="Pfam" id="PF00364">
    <property type="entry name" value="Biotin_lipoyl"/>
    <property type="match status" value="1"/>
</dbReference>
<dbReference type="CDD" id="cd06849">
    <property type="entry name" value="lipoyl_domain"/>
    <property type="match status" value="1"/>
</dbReference>
<dbReference type="InterPro" id="IPR006257">
    <property type="entry name" value="LAT1"/>
</dbReference>
<dbReference type="InterPro" id="IPR001078">
    <property type="entry name" value="2-oxoacid_DH_actylTfrase"/>
</dbReference>
<dbReference type="InterPro" id="IPR036625">
    <property type="entry name" value="E3-bd_dom_sf"/>
</dbReference>
<organism evidence="11 12">
    <name type="scientific">Rickettsia bellii str. RML Mogi</name>
    <dbReference type="NCBI Taxonomy" id="1359194"/>
    <lineage>
        <taxon>Bacteria</taxon>
        <taxon>Pseudomonadati</taxon>
        <taxon>Pseudomonadota</taxon>
        <taxon>Alphaproteobacteria</taxon>
        <taxon>Rickettsiales</taxon>
        <taxon>Rickettsiaceae</taxon>
        <taxon>Rickettsieae</taxon>
        <taxon>Rickettsia</taxon>
        <taxon>belli group</taxon>
    </lineage>
</organism>
<dbReference type="SUPFAM" id="SSF51230">
    <property type="entry name" value="Single hybrid motif"/>
    <property type="match status" value="1"/>
</dbReference>
<dbReference type="PROSITE" id="PS50968">
    <property type="entry name" value="BIOTINYL_LIPOYL"/>
    <property type="match status" value="1"/>
</dbReference>
<dbReference type="InterPro" id="IPR003016">
    <property type="entry name" value="2-oxoA_DH_lipoyl-BS"/>
</dbReference>
<dbReference type="EMBL" id="LAOJ01000001">
    <property type="protein sequence ID" value="KJV92298.1"/>
    <property type="molecule type" value="Genomic_DNA"/>
</dbReference>
<dbReference type="PANTHER" id="PTHR23151:SF90">
    <property type="entry name" value="DIHYDROLIPOYLLYSINE-RESIDUE ACETYLTRANSFERASE COMPONENT OF PYRUVATE DEHYDROGENASE COMPLEX, MITOCHONDRIAL-RELATED"/>
    <property type="match status" value="1"/>
</dbReference>
<evidence type="ECO:0000256" key="3">
    <source>
        <dbReference type="ARBA" id="ARBA00022679"/>
    </source>
</evidence>
<dbReference type="PATRIC" id="fig|1359194.3.peg.935"/>
<sequence length="418" mass="45750">MPIKLLMPALSPTMTEGNLARWLKKEGDKINPGEVIAEIETDKATMEVEAVDEGTLAKIIIPQGSQNVPVNSLIAVLIEEGEELSGIEEFIAKNNSNSPKKEEISKPAETIAPQNVKEENITTASDQNNIKVFASPLAKRLAKIQNVRIEEIKGSGPHGRIIKQDVLSHKGGSKALSNKIVSRNPEEYRLAPNNNIRKIIAKRLLESKQTVPHFYLSIECNVDKLLDIREDINKSFGDDKSAKISVNDFIILAVAKALQEVPNANASWGDDAIRYYNNVDISVAVAIENGLVTPIIRNADQKNIVDLSSEMKGLIKKARENKLTPEEFQGGGFTISNLGMYGIKNFNAIINPPQSCIMGVGSSSKRAIVKNDQISIATIMDVTLSADHRVVDGAVGAEFLAAFKRFIESPALMLLYTR</sequence>
<dbReference type="AlphaFoldDB" id="A0A0F3QIC2"/>
<dbReference type="Gene3D" id="3.30.559.10">
    <property type="entry name" value="Chloramphenicol acetyltransferase-like domain"/>
    <property type="match status" value="1"/>
</dbReference>
<dbReference type="PANTHER" id="PTHR23151">
    <property type="entry name" value="DIHYDROLIPOAMIDE ACETYL/SUCCINYL-TRANSFERASE-RELATED"/>
    <property type="match status" value="1"/>
</dbReference>
<name>A0A0F3QIC2_RICBE</name>
<evidence type="ECO:0000256" key="4">
    <source>
        <dbReference type="ARBA" id="ARBA00022823"/>
    </source>
</evidence>
<dbReference type="RefSeq" id="WP_011476992.1">
    <property type="nucleotide sequence ID" value="NZ_LAOJ01000001.1"/>
</dbReference>
<dbReference type="SUPFAM" id="SSF47005">
    <property type="entry name" value="Peripheral subunit-binding domain of 2-oxo acid dehydrogenase complex"/>
    <property type="match status" value="1"/>
</dbReference>
<dbReference type="FunFam" id="2.40.50.100:FF:000010">
    <property type="entry name" value="Acetyltransferase component of pyruvate dehydrogenase complex"/>
    <property type="match status" value="1"/>
</dbReference>
<dbReference type="SMR" id="A0A0F3QIC2"/>
<dbReference type="GO" id="GO:0006086">
    <property type="term" value="P:pyruvate decarboxylation to acetyl-CoA"/>
    <property type="evidence" value="ECO:0007669"/>
    <property type="project" value="InterPro"/>
</dbReference>
<protein>
    <recommendedName>
        <fullName evidence="8">Acetyltransferase component of pyruvate dehydrogenase complex</fullName>
        <ecNumber evidence="8">2.3.1.12</ecNumber>
    </recommendedName>
</protein>
<comment type="catalytic activity">
    <reaction evidence="7 8">
        <text>N(6)-[(R)-dihydrolipoyl]-L-lysyl-[protein] + acetyl-CoA = N(6)-[(R)-S(8)-acetyldihydrolipoyl]-L-lysyl-[protein] + CoA</text>
        <dbReference type="Rhea" id="RHEA:17017"/>
        <dbReference type="Rhea" id="RHEA-COMP:10475"/>
        <dbReference type="Rhea" id="RHEA-COMP:10478"/>
        <dbReference type="ChEBI" id="CHEBI:57287"/>
        <dbReference type="ChEBI" id="CHEBI:57288"/>
        <dbReference type="ChEBI" id="CHEBI:83100"/>
        <dbReference type="ChEBI" id="CHEBI:83111"/>
        <dbReference type="EC" id="2.3.1.12"/>
    </reaction>
</comment>
<dbReference type="InterPro" id="IPR000089">
    <property type="entry name" value="Biotin_lipoyl"/>
</dbReference>
<dbReference type="FunFam" id="3.30.559.10:FF:000003">
    <property type="entry name" value="Acetyltransferase component of pyruvate dehydrogenase complex"/>
    <property type="match status" value="1"/>
</dbReference>
<dbReference type="PROSITE" id="PS51826">
    <property type="entry name" value="PSBD"/>
    <property type="match status" value="1"/>
</dbReference>
<feature type="domain" description="Lipoyl-binding" evidence="9">
    <location>
        <begin position="2"/>
        <end position="78"/>
    </location>
</feature>
<comment type="caution">
    <text evidence="11">The sequence shown here is derived from an EMBL/GenBank/DDBJ whole genome shotgun (WGS) entry which is preliminary data.</text>
</comment>
<dbReference type="STRING" id="33990.A3306_03575"/>